<sequence length="186" mass="19769">MTLLGLMATFFYIGLFTIGGGLVAVTIMYKPIVEGGLISAEEFYNMLAISESTPGPIGINLATYIGYNLFGVGGGIATTAATVLPSLIVIILIAKYFPAFKDKPIVQNAMGGLKPAVSGMILVAMAQVFILSVLNIPLFQETKNLVSLIRIPNALFYLGATVILFKTKLHPLIVILLGAVFGILFL</sequence>
<reference evidence="8" key="1">
    <citation type="journal article" date="2021" name="PeerJ">
        <title>Extensive microbial diversity within the chicken gut microbiome revealed by metagenomics and culture.</title>
        <authorList>
            <person name="Gilroy R."/>
            <person name="Ravi A."/>
            <person name="Getino M."/>
            <person name="Pursley I."/>
            <person name="Horton D.L."/>
            <person name="Alikhan N.F."/>
            <person name="Baker D."/>
            <person name="Gharbi K."/>
            <person name="Hall N."/>
            <person name="Watson M."/>
            <person name="Adriaenssens E.M."/>
            <person name="Foster-Nyarko E."/>
            <person name="Jarju S."/>
            <person name="Secka A."/>
            <person name="Antonio M."/>
            <person name="Oren A."/>
            <person name="Chaudhuri R.R."/>
            <person name="La Ragione R."/>
            <person name="Hildebrand F."/>
            <person name="Pallen M.J."/>
        </authorList>
    </citation>
    <scope>NUCLEOTIDE SEQUENCE</scope>
    <source>
        <strain evidence="8">Gambia15-2214</strain>
    </source>
</reference>
<evidence type="ECO:0000256" key="7">
    <source>
        <dbReference type="SAM" id="Phobius"/>
    </source>
</evidence>
<evidence type="ECO:0000256" key="1">
    <source>
        <dbReference type="ARBA" id="ARBA00004651"/>
    </source>
</evidence>
<feature type="transmembrane region" description="Helical" evidence="7">
    <location>
        <begin position="117"/>
        <end position="138"/>
    </location>
</feature>
<dbReference type="PANTHER" id="PTHR43663">
    <property type="entry name" value="CHROMATE TRANSPORT PROTEIN-RELATED"/>
    <property type="match status" value="1"/>
</dbReference>
<protein>
    <submittedName>
        <fullName evidence="8">Chromate transporter</fullName>
    </submittedName>
</protein>
<keyword evidence="5 7" id="KW-1133">Transmembrane helix</keyword>
<dbReference type="GO" id="GO:0005886">
    <property type="term" value="C:plasma membrane"/>
    <property type="evidence" value="ECO:0007669"/>
    <property type="project" value="UniProtKB-SubCell"/>
</dbReference>
<dbReference type="EMBL" id="JAHLFV010000226">
    <property type="protein sequence ID" value="MBU3850868.1"/>
    <property type="molecule type" value="Genomic_DNA"/>
</dbReference>
<evidence type="ECO:0000256" key="3">
    <source>
        <dbReference type="ARBA" id="ARBA00022475"/>
    </source>
</evidence>
<evidence type="ECO:0000256" key="5">
    <source>
        <dbReference type="ARBA" id="ARBA00022989"/>
    </source>
</evidence>
<name>A0A9E2L326_9SPIR</name>
<dbReference type="PANTHER" id="PTHR43663:SF1">
    <property type="entry name" value="CHROMATE TRANSPORTER"/>
    <property type="match status" value="1"/>
</dbReference>
<gene>
    <name evidence="8" type="ORF">IAA16_09905</name>
</gene>
<proteinExistence type="inferred from homology"/>
<evidence type="ECO:0000256" key="4">
    <source>
        <dbReference type="ARBA" id="ARBA00022692"/>
    </source>
</evidence>
<reference evidence="8" key="2">
    <citation type="submission" date="2021-04" db="EMBL/GenBank/DDBJ databases">
        <authorList>
            <person name="Gilroy R."/>
        </authorList>
    </citation>
    <scope>NUCLEOTIDE SEQUENCE</scope>
    <source>
        <strain evidence="8">Gambia15-2214</strain>
    </source>
</reference>
<comment type="subcellular location">
    <subcellularLocation>
        <location evidence="1">Cell membrane</location>
        <topology evidence="1">Multi-pass membrane protein</topology>
    </subcellularLocation>
</comment>
<feature type="transmembrane region" description="Helical" evidence="7">
    <location>
        <begin position="169"/>
        <end position="185"/>
    </location>
</feature>
<dbReference type="Proteomes" id="UP000823914">
    <property type="component" value="Unassembled WGS sequence"/>
</dbReference>
<dbReference type="InterPro" id="IPR003370">
    <property type="entry name" value="Chromate_transpt"/>
</dbReference>
<dbReference type="GO" id="GO:0015109">
    <property type="term" value="F:chromate transmembrane transporter activity"/>
    <property type="evidence" value="ECO:0007669"/>
    <property type="project" value="InterPro"/>
</dbReference>
<dbReference type="AlphaFoldDB" id="A0A9E2L326"/>
<evidence type="ECO:0000256" key="2">
    <source>
        <dbReference type="ARBA" id="ARBA00005262"/>
    </source>
</evidence>
<dbReference type="Pfam" id="PF02417">
    <property type="entry name" value="Chromate_transp"/>
    <property type="match status" value="1"/>
</dbReference>
<dbReference type="InterPro" id="IPR052518">
    <property type="entry name" value="CHR_Transporter"/>
</dbReference>
<evidence type="ECO:0000256" key="6">
    <source>
        <dbReference type="ARBA" id="ARBA00023136"/>
    </source>
</evidence>
<feature type="transmembrane region" description="Helical" evidence="7">
    <location>
        <begin position="69"/>
        <end position="97"/>
    </location>
</feature>
<keyword evidence="4 7" id="KW-0812">Transmembrane</keyword>
<accession>A0A9E2L326</accession>
<feature type="transmembrane region" description="Helical" evidence="7">
    <location>
        <begin position="145"/>
        <end position="163"/>
    </location>
</feature>
<evidence type="ECO:0000313" key="8">
    <source>
        <dbReference type="EMBL" id="MBU3850868.1"/>
    </source>
</evidence>
<organism evidence="8 9">
    <name type="scientific">Candidatus Treponema excrementipullorum</name>
    <dbReference type="NCBI Taxonomy" id="2838768"/>
    <lineage>
        <taxon>Bacteria</taxon>
        <taxon>Pseudomonadati</taxon>
        <taxon>Spirochaetota</taxon>
        <taxon>Spirochaetia</taxon>
        <taxon>Spirochaetales</taxon>
        <taxon>Treponemataceae</taxon>
        <taxon>Treponema</taxon>
    </lineage>
</organism>
<evidence type="ECO:0000313" key="9">
    <source>
        <dbReference type="Proteomes" id="UP000823914"/>
    </source>
</evidence>
<comment type="caution">
    <text evidence="8">The sequence shown here is derived from an EMBL/GenBank/DDBJ whole genome shotgun (WGS) entry which is preliminary data.</text>
</comment>
<keyword evidence="6 7" id="KW-0472">Membrane</keyword>
<comment type="similarity">
    <text evidence="2">Belongs to the chromate ion transporter (CHR) (TC 2.A.51) family.</text>
</comment>
<feature type="transmembrane region" description="Helical" evidence="7">
    <location>
        <begin position="6"/>
        <end position="29"/>
    </location>
</feature>
<keyword evidence="3" id="KW-1003">Cell membrane</keyword>